<protein>
    <recommendedName>
        <fullName evidence="1">SAV-6107-like HEPN domain-containing protein</fullName>
    </recommendedName>
</protein>
<dbReference type="Proteomes" id="UP000715441">
    <property type="component" value="Unassembled WGS sequence"/>
</dbReference>
<accession>A0ABX1IZG8</accession>
<dbReference type="InterPro" id="IPR040891">
    <property type="entry name" value="HEPN_SAV_6107"/>
</dbReference>
<gene>
    <name evidence="2" type="ORF">HFP15_08470</name>
</gene>
<evidence type="ECO:0000313" key="2">
    <source>
        <dbReference type="EMBL" id="NKQ52913.1"/>
    </source>
</evidence>
<dbReference type="RefSeq" id="WP_168513320.1">
    <property type="nucleotide sequence ID" value="NZ_JAAXLS010000004.1"/>
</dbReference>
<evidence type="ECO:0000313" key="3">
    <source>
        <dbReference type="Proteomes" id="UP000715441"/>
    </source>
</evidence>
<proteinExistence type="predicted"/>
<name>A0ABX1IZG8_9PSEU</name>
<evidence type="ECO:0000259" key="1">
    <source>
        <dbReference type="Pfam" id="PF18726"/>
    </source>
</evidence>
<reference evidence="2 3" key="1">
    <citation type="submission" date="2020-04" db="EMBL/GenBank/DDBJ databases">
        <title>Novel species.</title>
        <authorList>
            <person name="Teo W.F.A."/>
            <person name="Lipun K."/>
            <person name="Srisuk N."/>
            <person name="Duangmal K."/>
        </authorList>
    </citation>
    <scope>NUCLEOTIDE SEQUENCE [LARGE SCALE GENOMIC DNA]</scope>
    <source>
        <strain evidence="2 3">K13G38</strain>
    </source>
</reference>
<keyword evidence="3" id="KW-1185">Reference proteome</keyword>
<organism evidence="2 3">
    <name type="scientific">Amycolatopsis acididurans</name>
    <dbReference type="NCBI Taxonomy" id="2724524"/>
    <lineage>
        <taxon>Bacteria</taxon>
        <taxon>Bacillati</taxon>
        <taxon>Actinomycetota</taxon>
        <taxon>Actinomycetes</taxon>
        <taxon>Pseudonocardiales</taxon>
        <taxon>Pseudonocardiaceae</taxon>
        <taxon>Amycolatopsis</taxon>
    </lineage>
</organism>
<dbReference type="EMBL" id="JAAXLS010000004">
    <property type="protein sequence ID" value="NKQ52913.1"/>
    <property type="molecule type" value="Genomic_DNA"/>
</dbReference>
<dbReference type="Pfam" id="PF18726">
    <property type="entry name" value="HEPN_SAV_6107"/>
    <property type="match status" value="1"/>
</dbReference>
<comment type="caution">
    <text evidence="2">The sequence shown here is derived from an EMBL/GenBank/DDBJ whole genome shotgun (WGS) entry which is preliminary data.</text>
</comment>
<sequence>MSVAVTSRAGGAQPALPLPVRAPVAPAAVSLLKEALHGLAEAGHAHDPVPRFIASYLAALRGGAAILAARGRPHRGRARPASVWVLLETAAPELREWAAFFAANSAAHASAQAGITRRITARSADDLYRQAGQFLELADRVVHGRRASDGAPVRQCAAPLRQKVKRGSWPDKP</sequence>
<feature type="domain" description="SAV-6107-like HEPN" evidence="1">
    <location>
        <begin position="42"/>
        <end position="137"/>
    </location>
</feature>